<dbReference type="PANTHER" id="PTHR15002:SF0">
    <property type="entry name" value="RIBOSOMAL BIOGENESIS PROTEIN LAS1L"/>
    <property type="match status" value="1"/>
</dbReference>
<dbReference type="GeneID" id="27690487"/>
<dbReference type="OMA" id="WRKVNVS"/>
<dbReference type="GO" id="GO:0090730">
    <property type="term" value="C:Las1 complex"/>
    <property type="evidence" value="ECO:0007669"/>
    <property type="project" value="InterPro"/>
</dbReference>
<reference evidence="1 2" key="1">
    <citation type="submission" date="2009-08" db="EMBL/GenBank/DDBJ databases">
        <title>The Genome Sequence of Spizellomyces punctatus strain DAOM BR117.</title>
        <authorList>
            <consortium name="The Broad Institute Genome Sequencing Platform"/>
            <person name="Russ C."/>
            <person name="Cuomo C."/>
            <person name="Shea T."/>
            <person name="Young S.K."/>
            <person name="Zeng Q."/>
            <person name="Koehrsen M."/>
            <person name="Haas B."/>
            <person name="Borodovsky M."/>
            <person name="Guigo R."/>
            <person name="Alvarado L."/>
            <person name="Berlin A."/>
            <person name="Bochicchio J."/>
            <person name="Borenstein D."/>
            <person name="Chapman S."/>
            <person name="Chen Z."/>
            <person name="Engels R."/>
            <person name="Freedman E."/>
            <person name="Gellesch M."/>
            <person name="Goldberg J."/>
            <person name="Griggs A."/>
            <person name="Gujja S."/>
            <person name="Heiman D."/>
            <person name="Hepburn T."/>
            <person name="Howarth C."/>
            <person name="Jen D."/>
            <person name="Larson L."/>
            <person name="Lewis B."/>
            <person name="Mehta T."/>
            <person name="Park D."/>
            <person name="Pearson M."/>
            <person name="Roberts A."/>
            <person name="Saif S."/>
            <person name="Shenoy N."/>
            <person name="Sisk P."/>
            <person name="Stolte C."/>
            <person name="Sykes S."/>
            <person name="Thomson T."/>
            <person name="Walk T."/>
            <person name="White J."/>
            <person name="Yandava C."/>
            <person name="Burger G."/>
            <person name="Gray M.W."/>
            <person name="Holland P.W.H."/>
            <person name="King N."/>
            <person name="Lang F.B.F."/>
            <person name="Roger A.J."/>
            <person name="Ruiz-Trillo I."/>
            <person name="Lander E."/>
            <person name="Nusbaum C."/>
        </authorList>
    </citation>
    <scope>NUCLEOTIDE SEQUENCE [LARGE SCALE GENOMIC DNA]</scope>
    <source>
        <strain evidence="1 2">DAOM BR117</strain>
    </source>
</reference>
<accession>A0A0L0H7X9</accession>
<dbReference type="STRING" id="645134.A0A0L0H7X9"/>
<dbReference type="GO" id="GO:0000460">
    <property type="term" value="P:maturation of 5.8S rRNA"/>
    <property type="evidence" value="ECO:0007669"/>
    <property type="project" value="TreeGrafter"/>
</dbReference>
<sequence>MPARHLRSVPWAKQEEWEEVYSWLYASDVHLREKGVKRVKAWASRGKLPHSVDSTATLVEVWLRDGCERPVSEHEVRLMYTMAFIRFVNGVVDANQRGMYATSVANIAEELGLPGWFVDLRHAGTHDQLPSLALLRSGCEQALQWLHTNYWSLQKAYLADTLSEVRTLLTTYKKKKRALLDKETEPILNEIVALTTTDNYADVLIPTLLEEGLLVPKSQKKRATFNEMKVPDGFLELWKGPLIRFENAWPGFAEELFLHIVDILTGSVADTVQPSTKSTHQVLAAWAHYVLRHFLLVQASGWDNALEACLKRHHIYTRAMVGCFAEAVPSLREKLSPFITYMDATAAEPKRRDAQATMDSSLVEQLEVLRGRVEAFKNAADLHVTSKGTSLPGSDAEINDERGWVLYPSKEWRPCPIGCLPGGVLPSLELPDWFDDEEYVVNAGIVQIPAYMPANMEEAAEGGTQTTSILEEEIGEPESDEMDLDMQPDPAPAEIVDIAAISRKVVLL</sequence>
<dbReference type="RefSeq" id="XP_016605372.1">
    <property type="nucleotide sequence ID" value="XM_016755424.1"/>
</dbReference>
<dbReference type="EMBL" id="KQ257464">
    <property type="protein sequence ID" value="KNC97332.1"/>
    <property type="molecule type" value="Genomic_DNA"/>
</dbReference>
<dbReference type="VEuPathDB" id="FungiDB:SPPG_07261"/>
<dbReference type="FunCoup" id="A0A0L0H7X9">
    <property type="interactions" value="5"/>
</dbReference>
<dbReference type="AlphaFoldDB" id="A0A0L0H7X9"/>
<name>A0A0L0H7X9_SPIPD</name>
<evidence type="ECO:0000313" key="1">
    <source>
        <dbReference type="EMBL" id="KNC97332.1"/>
    </source>
</evidence>
<proteinExistence type="predicted"/>
<evidence type="ECO:0008006" key="3">
    <source>
        <dbReference type="Google" id="ProtNLM"/>
    </source>
</evidence>
<organism evidence="1 2">
    <name type="scientific">Spizellomyces punctatus (strain DAOM BR117)</name>
    <dbReference type="NCBI Taxonomy" id="645134"/>
    <lineage>
        <taxon>Eukaryota</taxon>
        <taxon>Fungi</taxon>
        <taxon>Fungi incertae sedis</taxon>
        <taxon>Chytridiomycota</taxon>
        <taxon>Chytridiomycota incertae sedis</taxon>
        <taxon>Chytridiomycetes</taxon>
        <taxon>Spizellomycetales</taxon>
        <taxon>Spizellomycetaceae</taxon>
        <taxon>Spizellomyces</taxon>
    </lineage>
</organism>
<dbReference type="GO" id="GO:0004519">
    <property type="term" value="F:endonuclease activity"/>
    <property type="evidence" value="ECO:0007669"/>
    <property type="project" value="InterPro"/>
</dbReference>
<evidence type="ECO:0000313" key="2">
    <source>
        <dbReference type="Proteomes" id="UP000053201"/>
    </source>
</evidence>
<gene>
    <name evidence="1" type="ORF">SPPG_07261</name>
</gene>
<keyword evidence="2" id="KW-1185">Reference proteome</keyword>
<dbReference type="InParanoid" id="A0A0L0H7X9"/>
<dbReference type="GO" id="GO:0030687">
    <property type="term" value="C:preribosome, large subunit precursor"/>
    <property type="evidence" value="ECO:0007669"/>
    <property type="project" value="TreeGrafter"/>
</dbReference>
<dbReference type="PANTHER" id="PTHR15002">
    <property type="entry name" value="RIBOSOMAL BIOGENESIS PROTEIN LAS1L"/>
    <property type="match status" value="1"/>
</dbReference>
<protein>
    <recommendedName>
        <fullName evidence="3">Las1-like protein</fullName>
    </recommendedName>
</protein>
<dbReference type="Pfam" id="PF04031">
    <property type="entry name" value="Las1"/>
    <property type="match status" value="1"/>
</dbReference>
<dbReference type="InterPro" id="IPR007174">
    <property type="entry name" value="Las1"/>
</dbReference>
<dbReference type="GO" id="GO:0000470">
    <property type="term" value="P:maturation of LSU-rRNA"/>
    <property type="evidence" value="ECO:0007669"/>
    <property type="project" value="TreeGrafter"/>
</dbReference>
<dbReference type="eggNOG" id="KOG2425">
    <property type="taxonomic scope" value="Eukaryota"/>
</dbReference>
<dbReference type="Proteomes" id="UP000053201">
    <property type="component" value="Unassembled WGS sequence"/>
</dbReference>
<dbReference type="OrthoDB" id="10263222at2759"/>